<organism evidence="1 2">
    <name type="scientific">Pararobbsia silviterrae</name>
    <dbReference type="NCBI Taxonomy" id="1792498"/>
    <lineage>
        <taxon>Bacteria</taxon>
        <taxon>Pseudomonadati</taxon>
        <taxon>Pseudomonadota</taxon>
        <taxon>Betaproteobacteria</taxon>
        <taxon>Burkholderiales</taxon>
        <taxon>Burkholderiaceae</taxon>
        <taxon>Pararobbsia</taxon>
    </lineage>
</organism>
<protein>
    <submittedName>
        <fullName evidence="1">Ribonuclease P</fullName>
    </submittedName>
</protein>
<sequence length="40" mass="4530">MIRIPLIFPFSFSAKILYKYTVSAKRSVAGPRAGRTLCRL</sequence>
<name>A0A494Y5I2_9BURK</name>
<evidence type="ECO:0000313" key="1">
    <source>
        <dbReference type="EMBL" id="RKP57533.1"/>
    </source>
</evidence>
<accession>A0A494Y5I2</accession>
<keyword evidence="2" id="KW-1185">Reference proteome</keyword>
<proteinExistence type="predicted"/>
<gene>
    <name evidence="1" type="ORF">D7S86_06110</name>
</gene>
<dbReference type="AlphaFoldDB" id="A0A494Y5I2"/>
<dbReference type="EMBL" id="RBZU01000002">
    <property type="protein sequence ID" value="RKP57533.1"/>
    <property type="molecule type" value="Genomic_DNA"/>
</dbReference>
<reference evidence="1 2" key="1">
    <citation type="submission" date="2018-10" db="EMBL/GenBank/DDBJ databases">
        <title>Robbsia sp. DHC34, isolated from soil.</title>
        <authorList>
            <person name="Gao Z.-H."/>
            <person name="Qiu L.-H."/>
        </authorList>
    </citation>
    <scope>NUCLEOTIDE SEQUENCE [LARGE SCALE GENOMIC DNA]</scope>
    <source>
        <strain evidence="1 2">DHC34</strain>
    </source>
</reference>
<dbReference type="Proteomes" id="UP000270342">
    <property type="component" value="Unassembled WGS sequence"/>
</dbReference>
<evidence type="ECO:0000313" key="2">
    <source>
        <dbReference type="Proteomes" id="UP000270342"/>
    </source>
</evidence>
<comment type="caution">
    <text evidence="1">The sequence shown here is derived from an EMBL/GenBank/DDBJ whole genome shotgun (WGS) entry which is preliminary data.</text>
</comment>